<evidence type="ECO:0000313" key="4">
    <source>
        <dbReference type="Proteomes" id="UP000698963"/>
    </source>
</evidence>
<dbReference type="RefSeq" id="WP_304123440.1">
    <property type="nucleotide sequence ID" value="NZ_DYZA01000214.1"/>
</dbReference>
<name>A0A921AXQ8_9BACT</name>
<evidence type="ECO:0000256" key="1">
    <source>
        <dbReference type="SAM" id="SignalP"/>
    </source>
</evidence>
<sequence length="190" mass="20449">MKALFSALALSALLAGCTLPSQSFPEVRYYVLTPLAPSAPAPSVTAPGAPDIGVIPVMLPGYLTRPQIVLREKDGVNLDIHEFDRWGEALSMGISRVMCDNFSARGVSAVSLRTGTKVDKKLMLDVRRFDGPLGGDVVLDVVWTLQKDGEVLMSGHVLKSRAAGDSLKTMVDAQSLLLRDFADELAPKLR</sequence>
<feature type="domain" description="ABC-type transport auxiliary lipoprotein component" evidence="2">
    <location>
        <begin position="30"/>
        <end position="186"/>
    </location>
</feature>
<evidence type="ECO:0000259" key="2">
    <source>
        <dbReference type="Pfam" id="PF03886"/>
    </source>
</evidence>
<protein>
    <submittedName>
        <fullName evidence="3">PqiC family protein</fullName>
    </submittedName>
</protein>
<feature type="chain" id="PRO_5036950465" evidence="1">
    <location>
        <begin position="24"/>
        <end position="190"/>
    </location>
</feature>
<dbReference type="InterPro" id="IPR005586">
    <property type="entry name" value="ABC_trans_aux"/>
</dbReference>
<dbReference type="PROSITE" id="PS51257">
    <property type="entry name" value="PROKAR_LIPOPROTEIN"/>
    <property type="match status" value="1"/>
</dbReference>
<gene>
    <name evidence="3" type="ORF">K8W16_10515</name>
</gene>
<reference evidence="3" key="2">
    <citation type="submission" date="2021-09" db="EMBL/GenBank/DDBJ databases">
        <authorList>
            <person name="Gilroy R."/>
        </authorList>
    </citation>
    <scope>NUCLEOTIDE SEQUENCE</scope>
    <source>
        <strain evidence="3">ChiGjej2B2-19336</strain>
    </source>
</reference>
<dbReference type="Proteomes" id="UP000698963">
    <property type="component" value="Unassembled WGS sequence"/>
</dbReference>
<dbReference type="Gene3D" id="3.40.50.10610">
    <property type="entry name" value="ABC-type transport auxiliary lipoprotein component"/>
    <property type="match status" value="1"/>
</dbReference>
<organism evidence="3 4">
    <name type="scientific">Mailhella massiliensis</name>
    <dbReference type="NCBI Taxonomy" id="1903261"/>
    <lineage>
        <taxon>Bacteria</taxon>
        <taxon>Pseudomonadati</taxon>
        <taxon>Thermodesulfobacteriota</taxon>
        <taxon>Desulfovibrionia</taxon>
        <taxon>Desulfovibrionales</taxon>
        <taxon>Desulfovibrionaceae</taxon>
        <taxon>Mailhella</taxon>
    </lineage>
</organism>
<feature type="signal peptide" evidence="1">
    <location>
        <begin position="1"/>
        <end position="23"/>
    </location>
</feature>
<proteinExistence type="predicted"/>
<reference evidence="3" key="1">
    <citation type="journal article" date="2021" name="PeerJ">
        <title>Extensive microbial diversity within the chicken gut microbiome revealed by metagenomics and culture.</title>
        <authorList>
            <person name="Gilroy R."/>
            <person name="Ravi A."/>
            <person name="Getino M."/>
            <person name="Pursley I."/>
            <person name="Horton D.L."/>
            <person name="Alikhan N.F."/>
            <person name="Baker D."/>
            <person name="Gharbi K."/>
            <person name="Hall N."/>
            <person name="Watson M."/>
            <person name="Adriaenssens E.M."/>
            <person name="Foster-Nyarko E."/>
            <person name="Jarju S."/>
            <person name="Secka A."/>
            <person name="Antonio M."/>
            <person name="Oren A."/>
            <person name="Chaudhuri R.R."/>
            <person name="La Ragione R."/>
            <person name="Hildebrand F."/>
            <person name="Pallen M.J."/>
        </authorList>
    </citation>
    <scope>NUCLEOTIDE SEQUENCE</scope>
    <source>
        <strain evidence="3">ChiGjej2B2-19336</strain>
    </source>
</reference>
<dbReference type="Pfam" id="PF03886">
    <property type="entry name" value="ABC_trans_aux"/>
    <property type="match status" value="1"/>
</dbReference>
<dbReference type="EMBL" id="DYZA01000214">
    <property type="protein sequence ID" value="HJD98063.1"/>
    <property type="molecule type" value="Genomic_DNA"/>
</dbReference>
<comment type="caution">
    <text evidence="3">The sequence shown here is derived from an EMBL/GenBank/DDBJ whole genome shotgun (WGS) entry which is preliminary data.</text>
</comment>
<evidence type="ECO:0000313" key="3">
    <source>
        <dbReference type="EMBL" id="HJD98063.1"/>
    </source>
</evidence>
<dbReference type="AlphaFoldDB" id="A0A921AXQ8"/>
<keyword evidence="1" id="KW-0732">Signal</keyword>
<dbReference type="SUPFAM" id="SSF159594">
    <property type="entry name" value="XCC0632-like"/>
    <property type="match status" value="1"/>
</dbReference>
<accession>A0A921AXQ8</accession>